<dbReference type="Proteomes" id="UP000006906">
    <property type="component" value="Chromosome 13"/>
</dbReference>
<dbReference type="Gramene" id="PNW74120">
    <property type="protein sequence ID" value="PNW74120"/>
    <property type="gene ID" value="CHLRE_13g586150v5"/>
</dbReference>
<name>A0A2K3D0Q2_CHLRE</name>
<protein>
    <submittedName>
        <fullName evidence="1">Uncharacterized protein</fullName>
    </submittedName>
</protein>
<dbReference type="ExpressionAtlas" id="A0A2K3D0Q2">
    <property type="expression patterns" value="baseline and differential"/>
</dbReference>
<dbReference type="GeneID" id="5719406"/>
<sequence length="758" mass="79339">MRPVAVQSILEQHCSPGVRRIVAAAARLAEAEQEEQSRKGKGGGGGILITSAHLALAALAEHDGDVDCAAALGVLHHSQAGLSRRRCAEVLAERAAQERRWREEETRQYEDSGSSSGTSIFSAPALHFVFQSYRWAVFKGCDKVQPCHLLWALAADPRLSYSPLRTDPLDGRVAAAEVREPPLVWLLQQCSETLPRPAAVYEQLLGVVQLGLQRQVAAASFATATAFACGGSTTGAGGKFAGAYGGLITQLDGLAGWPSTERSLDDLAALLRACRLAGHVPSRQQLQAADRLLARCVMQPRGTFVPSFWHGRWPAVVELAEAFAALGRKMVAVDEFDVNRGLEHSRLQPAAAVVAAAAATDVFDRVQALCRAGAALRFCFATELFTDTRIPGGLRRESMAMATAAPASAPLRARVLQALLAVTDLPADVPWLPTLAAELADAAAAHADPEDMAALKTVRETRPVSGDTARIAVCVALQTDTGLAARWRAGGLQRQDGVDVDVDMEAVAAVAASLRCGMPLPARVQLLHALNEIRKHGNMPSFVVWLHAVLASSIDLDSSSIHASLRTQRRVAEAYAAAGCGVPEGWLQQLASYGELGGGSSKGAAEALQVVLRAAASGSGAPALASCSGGNANTSSTSSGTATSQMKVLCQLAKLLERNTAAGWLSPQATQAVLGHLQTLAGAAAGRGGINSLAASCGPATAILALAATRPGTPAALDPELLSALSDMADIELPCMVGGEQQQQLAALMNWHTHKQHY</sequence>
<reference evidence="1 2" key="1">
    <citation type="journal article" date="2007" name="Science">
        <title>The Chlamydomonas genome reveals the evolution of key animal and plant functions.</title>
        <authorList>
            <person name="Merchant S.S."/>
            <person name="Prochnik S.E."/>
            <person name="Vallon O."/>
            <person name="Harris E.H."/>
            <person name="Karpowicz S.J."/>
            <person name="Witman G.B."/>
            <person name="Terry A."/>
            <person name="Salamov A."/>
            <person name="Fritz-Laylin L.K."/>
            <person name="Marechal-Drouard L."/>
            <person name="Marshall W.F."/>
            <person name="Qu L.H."/>
            <person name="Nelson D.R."/>
            <person name="Sanderfoot A.A."/>
            <person name="Spalding M.H."/>
            <person name="Kapitonov V.V."/>
            <person name="Ren Q."/>
            <person name="Ferris P."/>
            <person name="Lindquist E."/>
            <person name="Shapiro H."/>
            <person name="Lucas S.M."/>
            <person name="Grimwood J."/>
            <person name="Schmutz J."/>
            <person name="Cardol P."/>
            <person name="Cerutti H."/>
            <person name="Chanfreau G."/>
            <person name="Chen C.L."/>
            <person name="Cognat V."/>
            <person name="Croft M.T."/>
            <person name="Dent R."/>
            <person name="Dutcher S."/>
            <person name="Fernandez E."/>
            <person name="Fukuzawa H."/>
            <person name="Gonzalez-Ballester D."/>
            <person name="Gonzalez-Halphen D."/>
            <person name="Hallmann A."/>
            <person name="Hanikenne M."/>
            <person name="Hippler M."/>
            <person name="Inwood W."/>
            <person name="Jabbari K."/>
            <person name="Kalanon M."/>
            <person name="Kuras R."/>
            <person name="Lefebvre P.A."/>
            <person name="Lemaire S.D."/>
            <person name="Lobanov A.V."/>
            <person name="Lohr M."/>
            <person name="Manuell A."/>
            <person name="Meier I."/>
            <person name="Mets L."/>
            <person name="Mittag M."/>
            <person name="Mittelmeier T."/>
            <person name="Moroney J.V."/>
            <person name="Moseley J."/>
            <person name="Napoli C."/>
            <person name="Nedelcu A.M."/>
            <person name="Niyogi K."/>
            <person name="Novoselov S.V."/>
            <person name="Paulsen I.T."/>
            <person name="Pazour G."/>
            <person name="Purton S."/>
            <person name="Ral J.P."/>
            <person name="Riano-Pachon D.M."/>
            <person name="Riekhof W."/>
            <person name="Rymarquis L."/>
            <person name="Schroda M."/>
            <person name="Stern D."/>
            <person name="Umen J."/>
            <person name="Willows R."/>
            <person name="Wilson N."/>
            <person name="Zimmer S.L."/>
            <person name="Allmer J."/>
            <person name="Balk J."/>
            <person name="Bisova K."/>
            <person name="Chen C.J."/>
            <person name="Elias M."/>
            <person name="Gendler K."/>
            <person name="Hauser C."/>
            <person name="Lamb M.R."/>
            <person name="Ledford H."/>
            <person name="Long J.C."/>
            <person name="Minagawa J."/>
            <person name="Page M.D."/>
            <person name="Pan J."/>
            <person name="Pootakham W."/>
            <person name="Roje S."/>
            <person name="Rose A."/>
            <person name="Stahlberg E."/>
            <person name="Terauchi A.M."/>
            <person name="Yang P."/>
            <person name="Ball S."/>
            <person name="Bowler C."/>
            <person name="Dieckmann C.L."/>
            <person name="Gladyshev V.N."/>
            <person name="Green P."/>
            <person name="Jorgensen R."/>
            <person name="Mayfield S."/>
            <person name="Mueller-Roeber B."/>
            <person name="Rajamani S."/>
            <person name="Sayre R.T."/>
            <person name="Brokstein P."/>
            <person name="Dubchak I."/>
            <person name="Goodstein D."/>
            <person name="Hornick L."/>
            <person name="Huang Y.W."/>
            <person name="Jhaveri J."/>
            <person name="Luo Y."/>
            <person name="Martinez D."/>
            <person name="Ngau W.C."/>
            <person name="Otillar B."/>
            <person name="Poliakov A."/>
            <person name="Porter A."/>
            <person name="Szajkowski L."/>
            <person name="Werner G."/>
            <person name="Zhou K."/>
            <person name="Grigoriev I.V."/>
            <person name="Rokhsar D.S."/>
            <person name="Grossman A.R."/>
        </authorList>
    </citation>
    <scope>NUCLEOTIDE SEQUENCE [LARGE SCALE GENOMIC DNA]</scope>
    <source>
        <strain evidence="2">CC-503</strain>
    </source>
</reference>
<dbReference type="RefSeq" id="XP_042917645.1">
    <property type="nucleotide sequence ID" value="XM_043069670.1"/>
</dbReference>
<accession>A0A2K3D0Q2</accession>
<gene>
    <name evidence="1" type="ORF">CHLRE_13g586150v5</name>
</gene>
<dbReference type="KEGG" id="cre:CHLRE_13g586150v5"/>
<keyword evidence="2" id="KW-1185">Reference proteome</keyword>
<evidence type="ECO:0000313" key="2">
    <source>
        <dbReference type="Proteomes" id="UP000006906"/>
    </source>
</evidence>
<dbReference type="EMBL" id="CM008974">
    <property type="protein sequence ID" value="PNW74120.1"/>
    <property type="molecule type" value="Genomic_DNA"/>
</dbReference>
<dbReference type="AlphaFoldDB" id="A0A2K3D0Q2"/>
<evidence type="ECO:0000313" key="1">
    <source>
        <dbReference type="EMBL" id="PNW74120.1"/>
    </source>
</evidence>
<organism evidence="1 2">
    <name type="scientific">Chlamydomonas reinhardtii</name>
    <name type="common">Chlamydomonas smithii</name>
    <dbReference type="NCBI Taxonomy" id="3055"/>
    <lineage>
        <taxon>Eukaryota</taxon>
        <taxon>Viridiplantae</taxon>
        <taxon>Chlorophyta</taxon>
        <taxon>core chlorophytes</taxon>
        <taxon>Chlorophyceae</taxon>
        <taxon>CS clade</taxon>
        <taxon>Chlamydomonadales</taxon>
        <taxon>Chlamydomonadaceae</taxon>
        <taxon>Chlamydomonas</taxon>
    </lineage>
</organism>
<proteinExistence type="predicted"/>
<dbReference type="InParanoid" id="A0A2K3D0Q2"/>